<evidence type="ECO:0000259" key="3">
    <source>
        <dbReference type="Pfam" id="PF21787"/>
    </source>
</evidence>
<keyword evidence="1" id="KW-0175">Coiled coil</keyword>
<dbReference type="OrthoDB" id="8948150at2759"/>
<organism evidence="4 5">
    <name type="scientific">Lasius niger</name>
    <name type="common">Black garden ant</name>
    <dbReference type="NCBI Taxonomy" id="67767"/>
    <lineage>
        <taxon>Eukaryota</taxon>
        <taxon>Metazoa</taxon>
        <taxon>Ecdysozoa</taxon>
        <taxon>Arthropoda</taxon>
        <taxon>Hexapoda</taxon>
        <taxon>Insecta</taxon>
        <taxon>Pterygota</taxon>
        <taxon>Neoptera</taxon>
        <taxon>Endopterygota</taxon>
        <taxon>Hymenoptera</taxon>
        <taxon>Apocrita</taxon>
        <taxon>Aculeata</taxon>
        <taxon>Formicoidea</taxon>
        <taxon>Formicidae</taxon>
        <taxon>Formicinae</taxon>
        <taxon>Lasius</taxon>
        <taxon>Lasius</taxon>
    </lineage>
</organism>
<accession>A0A0J7K474</accession>
<dbReference type="PaxDb" id="67767-A0A0J7K474"/>
<feature type="domain" description="Transposable element P transposase-like RNase H" evidence="3">
    <location>
        <begin position="273"/>
        <end position="329"/>
    </location>
</feature>
<feature type="domain" description="Transposable element P transposase-like RNase H" evidence="3">
    <location>
        <begin position="361"/>
        <end position="426"/>
    </location>
</feature>
<reference evidence="4 5" key="1">
    <citation type="submission" date="2015-04" db="EMBL/GenBank/DDBJ databases">
        <title>Lasius niger genome sequencing.</title>
        <authorList>
            <person name="Konorov E.A."/>
            <person name="Nikitin M.A."/>
            <person name="Kirill M.V."/>
            <person name="Chang P."/>
        </authorList>
    </citation>
    <scope>NUCLEOTIDE SEQUENCE [LARGE SCALE GENOMIC DNA]</scope>
    <source>
        <tissue evidence="4">Whole</tissue>
    </source>
</reference>
<dbReference type="AlphaFoldDB" id="A0A0J7K474"/>
<feature type="non-terminal residue" evidence="4">
    <location>
        <position position="1"/>
    </location>
</feature>
<sequence>VHFTSDEWVNNDRTKLKKNAVPTVFCRCPTLDKENSVPTNRLQRKRGRPSKESNVDHTDFCPMKKVFVEHDYYSRSNAFDQVASSPPNSNFESSLAKTSLETRDEQLFSPPNTNTESSLAVCLEARDDQISSIETIPIPDSLVELPSYNHLDLEDPCNLDKFNKIMKENSELRHALNCMKRDRDNLKKKLHRTQKRYKNLCFHTSKRFENDQLDALSKGGHLRGLKWSDKTVLKALRIHFASSTVGYELISSTQMPLPCVRVLQNRMQHLKFSPGILQEIFQVLPAKINNMASLHKHCMLSFDEMSIKEALEFDTSTNTYIGYCTVPAAKPRMGKEYKARFNNDPILIEKEREKVSKAAFSSKATKAMTFILGGVAKRWKQTVCYELTGNSFCAEAVKKILIGIIKKCHDVGLVVRAIVSDMGNRSVWTAFGINQFVTEFQLPSNWVKLDHLKTLCKFQENMRWKLAPGLSEDYLLMNHFGKMKVGNASRIFNPRVAAALNFLSYLPNGESEMRTTAWFIKMVYTWFKNMTARIPIQGLGKKNPEAFAATVRNLNLTMDVFQTMKVGHEWKPCQTGVKAATLCILDLSTFYLDEVGLNFFLPGRFTSDICENLFSAIRYKRPNPSALQFKQRLKTCSISQFMKHNSKSSYDLDDRSELLNLLDAENMKISEDIRSLNSPSLDEEEEIILACLSAQVFYGLESIPENDKYVFYRVCGYIVNKLREEKPSFRECNACLQACRHNSSEPHRYGKFNRMTNFKDGALFEVSNDVFELLLSVEEKIMAIETFLHTLKCDLLKLLEDKVCTVTISPTSPLNLQCHNISQEIIHRYIKMRVKLMSEKPSECHASKAASSQLSSMSMGSRYLANKFHPSQKK</sequence>
<evidence type="ECO:0000313" key="4">
    <source>
        <dbReference type="EMBL" id="KMQ85122.1"/>
    </source>
</evidence>
<keyword evidence="5" id="KW-1185">Reference proteome</keyword>
<feature type="region of interest" description="Disordered" evidence="2">
    <location>
        <begin position="35"/>
        <end position="56"/>
    </location>
</feature>
<dbReference type="STRING" id="67767.A0A0J7K474"/>
<protein>
    <submittedName>
        <fullName evidence="4">Transposable element p transposase</fullName>
    </submittedName>
</protein>
<feature type="coiled-coil region" evidence="1">
    <location>
        <begin position="169"/>
        <end position="196"/>
    </location>
</feature>
<dbReference type="InterPro" id="IPR048365">
    <property type="entry name" value="TNP-like_RNaseH_N"/>
</dbReference>
<evidence type="ECO:0000313" key="5">
    <source>
        <dbReference type="Proteomes" id="UP000036403"/>
    </source>
</evidence>
<evidence type="ECO:0000256" key="2">
    <source>
        <dbReference type="SAM" id="MobiDB-lite"/>
    </source>
</evidence>
<name>A0A0J7K474_LASNI</name>
<gene>
    <name evidence="4" type="ORF">RF55_16512</name>
</gene>
<evidence type="ECO:0000256" key="1">
    <source>
        <dbReference type="SAM" id="Coils"/>
    </source>
</evidence>
<proteinExistence type="predicted"/>
<dbReference type="Proteomes" id="UP000036403">
    <property type="component" value="Unassembled WGS sequence"/>
</dbReference>
<comment type="caution">
    <text evidence="4">The sequence shown here is derived from an EMBL/GenBank/DDBJ whole genome shotgun (WGS) entry which is preliminary data.</text>
</comment>
<dbReference type="EMBL" id="LBMM01014593">
    <property type="protein sequence ID" value="KMQ85122.1"/>
    <property type="molecule type" value="Genomic_DNA"/>
</dbReference>
<dbReference type="Pfam" id="PF21787">
    <property type="entry name" value="TNP-like_RNaseH_N"/>
    <property type="match status" value="2"/>
</dbReference>